<dbReference type="GO" id="GO:1902600">
    <property type="term" value="P:proton transmembrane transport"/>
    <property type="evidence" value="ECO:0007669"/>
    <property type="project" value="InterPro"/>
</dbReference>
<evidence type="ECO:0000256" key="3">
    <source>
        <dbReference type="ARBA" id="ARBA00022449"/>
    </source>
</evidence>
<dbReference type="InterPro" id="IPR038770">
    <property type="entry name" value="Na+/solute_symporter_sf"/>
</dbReference>
<feature type="transmembrane region" description="Helical" evidence="10">
    <location>
        <begin position="6"/>
        <end position="25"/>
    </location>
</feature>
<evidence type="ECO:0000259" key="11">
    <source>
        <dbReference type="Pfam" id="PF00999"/>
    </source>
</evidence>
<dbReference type="GO" id="GO:0016020">
    <property type="term" value="C:membrane"/>
    <property type="evidence" value="ECO:0007669"/>
    <property type="project" value="UniProtKB-SubCell"/>
</dbReference>
<proteinExistence type="predicted"/>
<feature type="transmembrane region" description="Helical" evidence="10">
    <location>
        <begin position="282"/>
        <end position="299"/>
    </location>
</feature>
<dbReference type="GO" id="GO:0006814">
    <property type="term" value="P:sodium ion transport"/>
    <property type="evidence" value="ECO:0007669"/>
    <property type="project" value="UniProtKB-KW"/>
</dbReference>
<accession>A0A316YHK0</accession>
<feature type="transmembrane region" description="Helical" evidence="10">
    <location>
        <begin position="338"/>
        <end position="357"/>
    </location>
</feature>
<feature type="transmembrane region" description="Helical" evidence="10">
    <location>
        <begin position="207"/>
        <end position="227"/>
    </location>
</feature>
<dbReference type="Pfam" id="PF00999">
    <property type="entry name" value="Na_H_Exchanger"/>
    <property type="match status" value="1"/>
</dbReference>
<feature type="non-terminal residue" evidence="12">
    <location>
        <position position="495"/>
    </location>
</feature>
<keyword evidence="3" id="KW-0050">Antiport</keyword>
<gene>
    <name evidence="12" type="ORF">FA10DRAFT_216769</name>
</gene>
<evidence type="ECO:0000256" key="9">
    <source>
        <dbReference type="ARBA" id="ARBA00023201"/>
    </source>
</evidence>
<keyword evidence="7" id="KW-0406">Ion transport</keyword>
<dbReference type="OrthoDB" id="1288932at2759"/>
<evidence type="ECO:0000256" key="10">
    <source>
        <dbReference type="SAM" id="Phobius"/>
    </source>
</evidence>
<keyword evidence="13" id="KW-1185">Reference proteome</keyword>
<keyword evidence="2" id="KW-0813">Transport</keyword>
<feature type="domain" description="Cation/H+ exchanger transmembrane" evidence="11">
    <location>
        <begin position="34"/>
        <end position="494"/>
    </location>
</feature>
<evidence type="ECO:0000313" key="13">
    <source>
        <dbReference type="Proteomes" id="UP000245768"/>
    </source>
</evidence>
<feature type="transmembrane region" description="Helical" evidence="10">
    <location>
        <begin position="254"/>
        <end position="276"/>
    </location>
</feature>
<feature type="non-terminal residue" evidence="12">
    <location>
        <position position="1"/>
    </location>
</feature>
<organism evidence="12 13">
    <name type="scientific">Acaromyces ingoldii</name>
    <dbReference type="NCBI Taxonomy" id="215250"/>
    <lineage>
        <taxon>Eukaryota</taxon>
        <taxon>Fungi</taxon>
        <taxon>Dikarya</taxon>
        <taxon>Basidiomycota</taxon>
        <taxon>Ustilaginomycotina</taxon>
        <taxon>Exobasidiomycetes</taxon>
        <taxon>Exobasidiales</taxon>
        <taxon>Cryptobasidiaceae</taxon>
        <taxon>Acaromyces</taxon>
    </lineage>
</organism>
<dbReference type="InParanoid" id="A0A316YHK0"/>
<feature type="transmembrane region" description="Helical" evidence="10">
    <location>
        <begin position="61"/>
        <end position="80"/>
    </location>
</feature>
<dbReference type="EMBL" id="KZ819640">
    <property type="protein sequence ID" value="PWN87583.1"/>
    <property type="molecule type" value="Genomic_DNA"/>
</dbReference>
<feature type="transmembrane region" description="Helical" evidence="10">
    <location>
        <begin position="92"/>
        <end position="113"/>
    </location>
</feature>
<keyword evidence="6" id="KW-0915">Sodium</keyword>
<keyword evidence="5 10" id="KW-1133">Transmembrane helix</keyword>
<evidence type="ECO:0000256" key="2">
    <source>
        <dbReference type="ARBA" id="ARBA00022448"/>
    </source>
</evidence>
<reference evidence="12 13" key="1">
    <citation type="journal article" date="2018" name="Mol. Biol. Evol.">
        <title>Broad Genomic Sampling Reveals a Smut Pathogenic Ancestry of the Fungal Clade Ustilaginomycotina.</title>
        <authorList>
            <person name="Kijpornyongpan T."/>
            <person name="Mondo S.J."/>
            <person name="Barry K."/>
            <person name="Sandor L."/>
            <person name="Lee J."/>
            <person name="Lipzen A."/>
            <person name="Pangilinan J."/>
            <person name="LaButti K."/>
            <person name="Hainaut M."/>
            <person name="Henrissat B."/>
            <person name="Grigoriev I.V."/>
            <person name="Spatafora J.W."/>
            <person name="Aime M.C."/>
        </authorList>
    </citation>
    <scope>NUCLEOTIDE SEQUENCE [LARGE SCALE GENOMIC DNA]</scope>
    <source>
        <strain evidence="12 13">MCA 4198</strain>
    </source>
</reference>
<feature type="transmembrane region" description="Helical" evidence="10">
    <location>
        <begin position="119"/>
        <end position="144"/>
    </location>
</feature>
<evidence type="ECO:0000313" key="12">
    <source>
        <dbReference type="EMBL" id="PWN87583.1"/>
    </source>
</evidence>
<dbReference type="RefSeq" id="XP_025374781.1">
    <property type="nucleotide sequence ID" value="XM_025518506.1"/>
</dbReference>
<evidence type="ECO:0000256" key="1">
    <source>
        <dbReference type="ARBA" id="ARBA00004141"/>
    </source>
</evidence>
<evidence type="ECO:0000256" key="7">
    <source>
        <dbReference type="ARBA" id="ARBA00023065"/>
    </source>
</evidence>
<dbReference type="AlphaFoldDB" id="A0A316YHK0"/>
<keyword evidence="4 10" id="KW-0812">Transmembrane</keyword>
<sequence>ALPYEAPTQVVILIFLSFLIFVNAARRLFARIVGAGLLGEVIVGAIYGAPLASILPSSAQHAILAFGYLGLLLLVVGGGLETRLDILTQHLFVVFMTAAIGVGLPIGFSLALLPSAFGFNVLEAFACGAALASTSLGTVFSVIGSISSEEDHNSASIIDTRAGSTLIGAALIDDIVGLVLSSIIVSLSSSTSQIAPWSIARPIVSSTVFLIVVALLSRFVVGLALSARQGRLAHSIRQGLDHIRNKHPSFWTQYGLESATIVFVVVVAGSASVANYIGSSNLIGAFSAGAFMATSWTMFQRQLNADDTSTYGDNASTAETGITLISPNATFGFLEKSFGRYVLVPFFFASIGFAIPVKEMFSGEIVWKGFVYSGLMGLAKMLAGSPILVAEAVARLKRRRNFKKTGQSVPGEEAGAKENSRVEMAAASEEEKAEAAWPAALFVGSALVARGEIGFLIVNLAYQGGLLSSEAFLVATWAITLNTIVGPACVGILLR</sequence>
<dbReference type="Gene3D" id="1.20.1530.20">
    <property type="match status" value="2"/>
</dbReference>
<keyword evidence="8 10" id="KW-0472">Membrane</keyword>
<feature type="transmembrane region" description="Helical" evidence="10">
    <location>
        <begin position="474"/>
        <end position="494"/>
    </location>
</feature>
<feature type="transmembrane region" description="Helical" evidence="10">
    <location>
        <begin position="439"/>
        <end position="462"/>
    </location>
</feature>
<feature type="transmembrane region" description="Helical" evidence="10">
    <location>
        <begin position="32"/>
        <end position="55"/>
    </location>
</feature>
<dbReference type="Proteomes" id="UP000245768">
    <property type="component" value="Unassembled WGS sequence"/>
</dbReference>
<name>A0A316YHK0_9BASI</name>
<dbReference type="PANTHER" id="PTHR43562">
    <property type="entry name" value="NAPA-TYPE SODIUM/HYDROGEN ANTIPORTER"/>
    <property type="match status" value="1"/>
</dbReference>
<evidence type="ECO:0000256" key="6">
    <source>
        <dbReference type="ARBA" id="ARBA00023053"/>
    </source>
</evidence>
<dbReference type="GeneID" id="37040422"/>
<keyword evidence="9" id="KW-0739">Sodium transport</keyword>
<protein>
    <submittedName>
        <fullName evidence="12">Sodium/hydrogen exchanger</fullName>
    </submittedName>
</protein>
<evidence type="ECO:0000256" key="4">
    <source>
        <dbReference type="ARBA" id="ARBA00022692"/>
    </source>
</evidence>
<dbReference type="PANTHER" id="PTHR43562:SF3">
    <property type="entry name" value="SODIUM ION_PROTON EXCHANGER (EUROFUNG)"/>
    <property type="match status" value="1"/>
</dbReference>
<evidence type="ECO:0000256" key="5">
    <source>
        <dbReference type="ARBA" id="ARBA00022989"/>
    </source>
</evidence>
<feature type="transmembrane region" description="Helical" evidence="10">
    <location>
        <begin position="165"/>
        <end position="187"/>
    </location>
</feature>
<comment type="subcellular location">
    <subcellularLocation>
        <location evidence="1">Membrane</location>
        <topology evidence="1">Multi-pass membrane protein</topology>
    </subcellularLocation>
</comment>
<dbReference type="GO" id="GO:0015297">
    <property type="term" value="F:antiporter activity"/>
    <property type="evidence" value="ECO:0007669"/>
    <property type="project" value="UniProtKB-KW"/>
</dbReference>
<evidence type="ECO:0000256" key="8">
    <source>
        <dbReference type="ARBA" id="ARBA00023136"/>
    </source>
</evidence>
<feature type="transmembrane region" description="Helical" evidence="10">
    <location>
        <begin position="369"/>
        <end position="394"/>
    </location>
</feature>
<dbReference type="InterPro" id="IPR006153">
    <property type="entry name" value="Cation/H_exchanger_TM"/>
</dbReference>